<proteinExistence type="inferred from homology"/>
<accession>A0ABP1BZ01</accession>
<dbReference type="SUPFAM" id="SSF46458">
    <property type="entry name" value="Globin-like"/>
    <property type="match status" value="1"/>
</dbReference>
<evidence type="ECO:0000313" key="12">
    <source>
        <dbReference type="Proteomes" id="UP001497522"/>
    </source>
</evidence>
<dbReference type="PANTHER" id="PTHR22924:SF98">
    <property type="entry name" value="NON-SYMBIOTIC HEMOGLOBIN 3"/>
    <property type="match status" value="1"/>
</dbReference>
<sequence>MTYNSNFSAFAEFQGLMLVWFFFSFSSFLGPVFSKDSEILVKQSWELLKKDTTTNAVIFFTNIFEIAPAAKDFFPFVKNSTVPYEQNAKLKQHATLVFKMTGDAAVQLGEKGALEALGPGLKKLATKHVTAGVVDAHFEVVKTALLKTIKERLPELWSTELNQAWADAYDALAGAIKIEMHTQILKAETTGEVETLITKRETTGEVETLITKPETA</sequence>
<dbReference type="InterPro" id="IPR000971">
    <property type="entry name" value="Globin"/>
</dbReference>
<evidence type="ECO:0000256" key="4">
    <source>
        <dbReference type="ARBA" id="ARBA00011738"/>
    </source>
</evidence>
<keyword evidence="7" id="KW-0479">Metal-binding</keyword>
<evidence type="ECO:0000256" key="5">
    <source>
        <dbReference type="ARBA" id="ARBA00022490"/>
    </source>
</evidence>
<dbReference type="InterPro" id="IPR009050">
    <property type="entry name" value="Globin-like_sf"/>
</dbReference>
<keyword evidence="6" id="KW-0349">Heme</keyword>
<evidence type="ECO:0000256" key="7">
    <source>
        <dbReference type="ARBA" id="ARBA00022723"/>
    </source>
</evidence>
<evidence type="ECO:0000256" key="3">
    <source>
        <dbReference type="ARBA" id="ARBA00007609"/>
    </source>
</evidence>
<evidence type="ECO:0000256" key="9">
    <source>
        <dbReference type="ARBA" id="ARBA00023242"/>
    </source>
</evidence>
<evidence type="ECO:0000256" key="6">
    <source>
        <dbReference type="ARBA" id="ARBA00022617"/>
    </source>
</evidence>
<dbReference type="PRINTS" id="PR00188">
    <property type="entry name" value="PLANTGLOBIN"/>
</dbReference>
<dbReference type="Gene3D" id="1.10.490.10">
    <property type="entry name" value="Globins"/>
    <property type="match status" value="1"/>
</dbReference>
<organism evidence="11 12">
    <name type="scientific">Sphagnum jensenii</name>
    <dbReference type="NCBI Taxonomy" id="128206"/>
    <lineage>
        <taxon>Eukaryota</taxon>
        <taxon>Viridiplantae</taxon>
        <taxon>Streptophyta</taxon>
        <taxon>Embryophyta</taxon>
        <taxon>Bryophyta</taxon>
        <taxon>Sphagnophytina</taxon>
        <taxon>Sphagnopsida</taxon>
        <taxon>Sphagnales</taxon>
        <taxon>Sphagnaceae</taxon>
        <taxon>Sphagnum</taxon>
    </lineage>
</organism>
<protein>
    <recommendedName>
        <fullName evidence="10">Globin domain-containing protein</fullName>
    </recommendedName>
</protein>
<keyword evidence="8" id="KW-0408">Iron</keyword>
<dbReference type="Pfam" id="PF00042">
    <property type="entry name" value="Globin"/>
    <property type="match status" value="1"/>
</dbReference>
<dbReference type="Proteomes" id="UP001497522">
    <property type="component" value="Chromosome 8"/>
</dbReference>
<keyword evidence="9" id="KW-0539">Nucleus</keyword>
<dbReference type="PANTHER" id="PTHR22924">
    <property type="entry name" value="LEGHEMOGLOBIN-RELATED"/>
    <property type="match status" value="1"/>
</dbReference>
<dbReference type="InterPro" id="IPR001032">
    <property type="entry name" value="Leghaemoglobin-like"/>
</dbReference>
<keyword evidence="5" id="KW-0963">Cytoplasm</keyword>
<evidence type="ECO:0000256" key="1">
    <source>
        <dbReference type="ARBA" id="ARBA00004123"/>
    </source>
</evidence>
<evidence type="ECO:0000313" key="11">
    <source>
        <dbReference type="EMBL" id="CAK9881449.1"/>
    </source>
</evidence>
<gene>
    <name evidence="11" type="ORF">CSSPJE1EN2_LOCUS22805</name>
</gene>
<comment type="subcellular location">
    <subcellularLocation>
        <location evidence="2">Cytoplasm</location>
    </subcellularLocation>
    <subcellularLocation>
        <location evidence="1">Nucleus</location>
    </subcellularLocation>
</comment>
<comment type="subunit">
    <text evidence="4">Homodimer.</text>
</comment>
<evidence type="ECO:0000259" key="10">
    <source>
        <dbReference type="PROSITE" id="PS01033"/>
    </source>
</evidence>
<dbReference type="PROSITE" id="PS01033">
    <property type="entry name" value="GLOBIN"/>
    <property type="match status" value="1"/>
</dbReference>
<name>A0ABP1BZ01_9BRYO</name>
<comment type="similarity">
    <text evidence="3">Belongs to the plant globin family.</text>
</comment>
<feature type="domain" description="Globin" evidence="10">
    <location>
        <begin position="32"/>
        <end position="181"/>
    </location>
</feature>
<dbReference type="InterPro" id="IPR012292">
    <property type="entry name" value="Globin/Proto"/>
</dbReference>
<dbReference type="EMBL" id="OZ023709">
    <property type="protein sequence ID" value="CAK9881449.1"/>
    <property type="molecule type" value="Genomic_DNA"/>
</dbReference>
<evidence type="ECO:0000256" key="2">
    <source>
        <dbReference type="ARBA" id="ARBA00004496"/>
    </source>
</evidence>
<reference evidence="11" key="1">
    <citation type="submission" date="2024-03" db="EMBL/GenBank/DDBJ databases">
        <authorList>
            <consortium name="ELIXIR-Norway"/>
            <consortium name="Elixir Norway"/>
        </authorList>
    </citation>
    <scope>NUCLEOTIDE SEQUENCE</scope>
</reference>
<evidence type="ECO:0000256" key="8">
    <source>
        <dbReference type="ARBA" id="ARBA00023004"/>
    </source>
</evidence>
<keyword evidence="12" id="KW-1185">Reference proteome</keyword>